<dbReference type="SUPFAM" id="SSF53335">
    <property type="entry name" value="S-adenosyl-L-methionine-dependent methyltransferases"/>
    <property type="match status" value="1"/>
</dbReference>
<evidence type="ECO:0000256" key="5">
    <source>
        <dbReference type="ARBA" id="ARBA00022733"/>
    </source>
</evidence>
<evidence type="ECO:0000256" key="2">
    <source>
        <dbReference type="ARBA" id="ARBA00022603"/>
    </source>
</evidence>
<dbReference type="EC" id="2.1.1.68" evidence="6"/>
<dbReference type="InterPro" id="IPR001077">
    <property type="entry name" value="COMT_C"/>
</dbReference>
<dbReference type="GO" id="GO:0047763">
    <property type="term" value="F:caffeate O-methyltransferase activity"/>
    <property type="evidence" value="ECO:0007669"/>
    <property type="project" value="UniProtKB-EC"/>
</dbReference>
<evidence type="ECO:0000256" key="10">
    <source>
        <dbReference type="SAM" id="MobiDB-lite"/>
    </source>
</evidence>
<dbReference type="Pfam" id="PF00891">
    <property type="entry name" value="Methyltransf_2"/>
    <property type="match status" value="1"/>
</dbReference>
<evidence type="ECO:0000313" key="13">
    <source>
        <dbReference type="EMBL" id="KAJ6675134.1"/>
    </source>
</evidence>
<evidence type="ECO:0000259" key="12">
    <source>
        <dbReference type="Pfam" id="PF08100"/>
    </source>
</evidence>
<feature type="domain" description="O-methyltransferase dimerisation" evidence="12">
    <location>
        <begin position="51"/>
        <end position="142"/>
    </location>
</feature>
<feature type="domain" description="O-methyltransferase C-terminal" evidence="11">
    <location>
        <begin position="165"/>
        <end position="370"/>
    </location>
</feature>
<evidence type="ECO:0000256" key="8">
    <source>
        <dbReference type="ARBA" id="ARBA00051840"/>
    </source>
</evidence>
<dbReference type="Pfam" id="PF08100">
    <property type="entry name" value="Dimerisation"/>
    <property type="match status" value="1"/>
</dbReference>
<reference evidence="13" key="2">
    <citation type="journal article" date="2023" name="Int. J. Mol. Sci.">
        <title>De Novo Assembly and Annotation of 11 Diverse Shrub Willow (Salix) Genomes Reveals Novel Gene Organization in Sex-Linked Regions.</title>
        <authorList>
            <person name="Hyden B."/>
            <person name="Feng K."/>
            <person name="Yates T.B."/>
            <person name="Jawdy S."/>
            <person name="Cereghino C."/>
            <person name="Smart L.B."/>
            <person name="Muchero W."/>
        </authorList>
    </citation>
    <scope>NUCLEOTIDE SEQUENCE [LARGE SCALE GENOMIC DNA]</scope>
    <source>
        <tissue evidence="13">Shoot tip</tissue>
    </source>
</reference>
<dbReference type="InterPro" id="IPR012967">
    <property type="entry name" value="COMT_dimerisation"/>
</dbReference>
<dbReference type="OrthoDB" id="1606438at2759"/>
<gene>
    <name evidence="13" type="ORF">OIU85_011319</name>
</gene>
<sequence>MGRKNQKQKNQKHRVSQSMPMAASVTEEEATQNDNQKQTVEEERESFTNAMTLVNASVLPLALKTVIDLGVLEVLAKADPDVGLTAAEIAKRIPALNPEAPVMLERILRLLMSEGVVYCSHALFDEAPMKYRLGRVGKYFVRDDSGVSLAPLMALAHDKVYLETWSNLKDAILGGKTPFNRAHGTNLFEYSARDARFSQVYNTAMFNHTNLVFKKILESYSGFENLKQVVDVGGGIGVALSLIAFKYPFINAINFDLPHVIQHAPPFPGVKHVEGDMFKSVPKGDAIILKWILHDWDDEHCLTLLKNCYLSVPADGKIIVVEQILPIFAEITAVSRDKSQHDMISLTQTPGGKERMQNQLFNLAFSAGFKSVRLVSYVYHYWVMEFLK</sequence>
<feature type="active site" description="Proton acceptor" evidence="9">
    <location>
        <position position="294"/>
    </location>
</feature>
<evidence type="ECO:0000256" key="4">
    <source>
        <dbReference type="ARBA" id="ARBA00022691"/>
    </source>
</evidence>
<dbReference type="PIRSF" id="PIRSF005739">
    <property type="entry name" value="O-mtase"/>
    <property type="match status" value="1"/>
</dbReference>
<dbReference type="PANTHER" id="PTHR11746">
    <property type="entry name" value="O-METHYLTRANSFERASE"/>
    <property type="match status" value="1"/>
</dbReference>
<keyword evidence="4" id="KW-0949">S-adenosyl-L-methionine</keyword>
<dbReference type="Gene3D" id="1.10.10.10">
    <property type="entry name" value="Winged helix-like DNA-binding domain superfamily/Winged helix DNA-binding domain"/>
    <property type="match status" value="1"/>
</dbReference>
<comment type="pathway">
    <text evidence="1">Aromatic compound metabolism; phenylpropanoid biosynthesis.</text>
</comment>
<dbReference type="SUPFAM" id="SSF46785">
    <property type="entry name" value="Winged helix' DNA-binding domain"/>
    <property type="match status" value="1"/>
</dbReference>
<dbReference type="EMBL" id="JAPFFL010000016">
    <property type="protein sequence ID" value="KAJ6675134.1"/>
    <property type="molecule type" value="Genomic_DNA"/>
</dbReference>
<name>A0A9Q0NSQ6_SALVM</name>
<dbReference type="Gene3D" id="3.40.50.150">
    <property type="entry name" value="Vaccinia Virus protein VP39"/>
    <property type="match status" value="1"/>
</dbReference>
<keyword evidence="14" id="KW-1185">Reference proteome</keyword>
<dbReference type="FunFam" id="1.10.10.10:FF:000357">
    <property type="entry name" value="Caffeic acid 3-O-methyltransferase"/>
    <property type="match status" value="1"/>
</dbReference>
<comment type="function">
    <text evidence="7">Catalyzes the conversion of caffeic acid to ferulic acid and of 5-hydroxyferulic acid to sinapic acid. The resulting products may subsequently be converted to the corresponding alcohols that are incorporated into lignins.</text>
</comment>
<keyword evidence="3" id="KW-0808">Transferase</keyword>
<dbReference type="InterPro" id="IPR036390">
    <property type="entry name" value="WH_DNA-bd_sf"/>
</dbReference>
<evidence type="ECO:0000256" key="7">
    <source>
        <dbReference type="ARBA" id="ARBA00045231"/>
    </source>
</evidence>
<organism evidence="13 14">
    <name type="scientific">Salix viminalis</name>
    <name type="common">Common osier</name>
    <name type="synonym">Basket willow</name>
    <dbReference type="NCBI Taxonomy" id="40686"/>
    <lineage>
        <taxon>Eukaryota</taxon>
        <taxon>Viridiplantae</taxon>
        <taxon>Streptophyta</taxon>
        <taxon>Embryophyta</taxon>
        <taxon>Tracheophyta</taxon>
        <taxon>Spermatophyta</taxon>
        <taxon>Magnoliopsida</taxon>
        <taxon>eudicotyledons</taxon>
        <taxon>Gunneridae</taxon>
        <taxon>Pentapetalae</taxon>
        <taxon>rosids</taxon>
        <taxon>fabids</taxon>
        <taxon>Malpighiales</taxon>
        <taxon>Salicaceae</taxon>
        <taxon>Saliceae</taxon>
        <taxon>Salix</taxon>
    </lineage>
</organism>
<dbReference type="InterPro" id="IPR016461">
    <property type="entry name" value="COMT-like"/>
</dbReference>
<dbReference type="AlphaFoldDB" id="A0A9Q0NSQ6"/>
<comment type="catalytic activity">
    <reaction evidence="8">
        <text>(E)-caffeate + S-adenosyl-L-methionine = (E)-ferulate + S-adenosyl-L-homocysteine + H(+)</text>
        <dbReference type="Rhea" id="RHEA:20225"/>
        <dbReference type="ChEBI" id="CHEBI:15378"/>
        <dbReference type="ChEBI" id="CHEBI:29749"/>
        <dbReference type="ChEBI" id="CHEBI:57770"/>
        <dbReference type="ChEBI" id="CHEBI:57856"/>
        <dbReference type="ChEBI" id="CHEBI:59789"/>
        <dbReference type="EC" id="2.1.1.68"/>
    </reaction>
</comment>
<evidence type="ECO:0000256" key="1">
    <source>
        <dbReference type="ARBA" id="ARBA00004928"/>
    </source>
</evidence>
<comment type="caution">
    <text evidence="13">The sequence shown here is derived from an EMBL/GenBank/DDBJ whole genome shotgun (WGS) entry which is preliminary data.</text>
</comment>
<dbReference type="Proteomes" id="UP001151529">
    <property type="component" value="Chromosome 14"/>
</dbReference>
<accession>A0A9Q0NSQ6</accession>
<feature type="region of interest" description="Disordered" evidence="10">
    <location>
        <begin position="1"/>
        <end position="44"/>
    </location>
</feature>
<evidence type="ECO:0000256" key="3">
    <source>
        <dbReference type="ARBA" id="ARBA00022679"/>
    </source>
</evidence>
<keyword evidence="2" id="KW-0489">Methyltransferase</keyword>
<keyword evidence="5" id="KW-0438">Lignin biosynthesis</keyword>
<evidence type="ECO:0000256" key="6">
    <source>
        <dbReference type="ARBA" id="ARBA00039011"/>
    </source>
</evidence>
<dbReference type="GO" id="GO:0032259">
    <property type="term" value="P:methylation"/>
    <property type="evidence" value="ECO:0007669"/>
    <property type="project" value="UniProtKB-KW"/>
</dbReference>
<dbReference type="PROSITE" id="PS51683">
    <property type="entry name" value="SAM_OMT_II"/>
    <property type="match status" value="1"/>
</dbReference>
<evidence type="ECO:0000256" key="9">
    <source>
        <dbReference type="PIRSR" id="PIRSR005739-1"/>
    </source>
</evidence>
<dbReference type="FunFam" id="3.40.50.150:FF:000061">
    <property type="entry name" value="Caffeic acid O-methyltransferase"/>
    <property type="match status" value="1"/>
</dbReference>
<dbReference type="InterPro" id="IPR036388">
    <property type="entry name" value="WH-like_DNA-bd_sf"/>
</dbReference>
<reference evidence="13" key="1">
    <citation type="submission" date="2022-11" db="EMBL/GenBank/DDBJ databases">
        <authorList>
            <person name="Hyden B.L."/>
            <person name="Feng K."/>
            <person name="Yates T."/>
            <person name="Jawdy S."/>
            <person name="Smart L.B."/>
            <person name="Muchero W."/>
        </authorList>
    </citation>
    <scope>NUCLEOTIDE SEQUENCE</scope>
    <source>
        <tissue evidence="13">Shoot tip</tissue>
    </source>
</reference>
<proteinExistence type="predicted"/>
<evidence type="ECO:0000313" key="14">
    <source>
        <dbReference type="Proteomes" id="UP001151529"/>
    </source>
</evidence>
<dbReference type="GO" id="GO:0046983">
    <property type="term" value="F:protein dimerization activity"/>
    <property type="evidence" value="ECO:0007669"/>
    <property type="project" value="InterPro"/>
</dbReference>
<evidence type="ECO:0000259" key="11">
    <source>
        <dbReference type="Pfam" id="PF00891"/>
    </source>
</evidence>
<protein>
    <recommendedName>
        <fullName evidence="6">caffeate O-methyltransferase</fullName>
        <ecNumber evidence="6">2.1.1.68</ecNumber>
    </recommendedName>
</protein>
<dbReference type="InterPro" id="IPR029063">
    <property type="entry name" value="SAM-dependent_MTases_sf"/>
</dbReference>
<feature type="compositionally biased region" description="Basic residues" evidence="10">
    <location>
        <begin position="1"/>
        <end position="15"/>
    </location>
</feature>
<dbReference type="GO" id="GO:0009809">
    <property type="term" value="P:lignin biosynthetic process"/>
    <property type="evidence" value="ECO:0007669"/>
    <property type="project" value="UniProtKB-KW"/>
</dbReference>